<evidence type="ECO:0000313" key="2">
    <source>
        <dbReference type="EMBL" id="RFZ78052.1"/>
    </source>
</evidence>
<keyword evidence="1" id="KW-0472">Membrane</keyword>
<dbReference type="EMBL" id="QOHO01000049">
    <property type="protein sequence ID" value="RFZ78052.1"/>
    <property type="molecule type" value="Genomic_DNA"/>
</dbReference>
<dbReference type="Proteomes" id="UP000260680">
    <property type="component" value="Unassembled WGS sequence"/>
</dbReference>
<organism evidence="2 3">
    <name type="scientific">Lacrimispora amygdalina</name>
    <dbReference type="NCBI Taxonomy" id="253257"/>
    <lineage>
        <taxon>Bacteria</taxon>
        <taxon>Bacillati</taxon>
        <taxon>Bacillota</taxon>
        <taxon>Clostridia</taxon>
        <taxon>Lachnospirales</taxon>
        <taxon>Lachnospiraceae</taxon>
        <taxon>Lacrimispora</taxon>
    </lineage>
</organism>
<keyword evidence="1" id="KW-1133">Transmembrane helix</keyword>
<name>A0A3E2NAP8_9FIRM</name>
<keyword evidence="1" id="KW-0812">Transmembrane</keyword>
<proteinExistence type="predicted"/>
<evidence type="ECO:0000313" key="3">
    <source>
        <dbReference type="Proteomes" id="UP000260680"/>
    </source>
</evidence>
<accession>A0A3E2NAP8</accession>
<feature type="transmembrane region" description="Helical" evidence="1">
    <location>
        <begin position="7"/>
        <end position="28"/>
    </location>
</feature>
<dbReference type="AlphaFoldDB" id="A0A3E2NAP8"/>
<protein>
    <submittedName>
        <fullName evidence="2">Uncharacterized protein</fullName>
    </submittedName>
</protein>
<gene>
    <name evidence="2" type="ORF">DS742_15815</name>
</gene>
<feature type="transmembrane region" description="Helical" evidence="1">
    <location>
        <begin position="48"/>
        <end position="66"/>
    </location>
</feature>
<sequence>MQRKLLSFLYVDFVIPLLCCILLPSIAAKAKLKFIDSLIYKDVQKASTFNSVIFGIAIYILCFIFIKLLNTLYLNIIVSFAIIFFLFWQLIPLSADFYKFSFNYVNALIGIYLSAMTVNSYYLLKNNKKHNKYL</sequence>
<feature type="transmembrane region" description="Helical" evidence="1">
    <location>
        <begin position="103"/>
        <end position="124"/>
    </location>
</feature>
<comment type="caution">
    <text evidence="2">The sequence shown here is derived from an EMBL/GenBank/DDBJ whole genome shotgun (WGS) entry which is preliminary data.</text>
</comment>
<feature type="transmembrane region" description="Helical" evidence="1">
    <location>
        <begin position="73"/>
        <end position="91"/>
    </location>
</feature>
<dbReference type="RefSeq" id="WP_117417947.1">
    <property type="nucleotide sequence ID" value="NZ_QOHO01000049.1"/>
</dbReference>
<reference evidence="2 3" key="1">
    <citation type="submission" date="2018-07" db="EMBL/GenBank/DDBJ databases">
        <title>New species, Clostridium PI-S10-A1B.</title>
        <authorList>
            <person name="Krishna G."/>
            <person name="Summeta K."/>
            <person name="Shikha S."/>
            <person name="Prabhu P.B."/>
            <person name="Suresh K."/>
        </authorList>
    </citation>
    <scope>NUCLEOTIDE SEQUENCE [LARGE SCALE GENOMIC DNA]</scope>
    <source>
        <strain evidence="2 3">PI-S10-A1B</strain>
    </source>
</reference>
<evidence type="ECO:0000256" key="1">
    <source>
        <dbReference type="SAM" id="Phobius"/>
    </source>
</evidence>